<comment type="caution">
    <text evidence="2">The sequence shown here is derived from an EMBL/GenBank/DDBJ whole genome shotgun (WGS) entry which is preliminary data.</text>
</comment>
<evidence type="ECO:0000259" key="1">
    <source>
        <dbReference type="Pfam" id="PF12728"/>
    </source>
</evidence>
<dbReference type="InterPro" id="IPR009061">
    <property type="entry name" value="DNA-bd_dom_put_sf"/>
</dbReference>
<dbReference type="SUPFAM" id="SSF46955">
    <property type="entry name" value="Putative DNA-binding domain"/>
    <property type="match status" value="1"/>
</dbReference>
<organism evidence="2 3">
    <name type="scientific">Pseudochryseolinea flava</name>
    <dbReference type="NCBI Taxonomy" id="2059302"/>
    <lineage>
        <taxon>Bacteria</taxon>
        <taxon>Pseudomonadati</taxon>
        <taxon>Bacteroidota</taxon>
        <taxon>Cytophagia</taxon>
        <taxon>Cytophagales</taxon>
        <taxon>Fulvivirgaceae</taxon>
        <taxon>Pseudochryseolinea</taxon>
    </lineage>
</organism>
<dbReference type="GO" id="GO:0003677">
    <property type="term" value="F:DNA binding"/>
    <property type="evidence" value="ECO:0007669"/>
    <property type="project" value="UniProtKB-KW"/>
</dbReference>
<dbReference type="PANTHER" id="PTHR34585">
    <property type="match status" value="1"/>
</dbReference>
<evidence type="ECO:0000313" key="3">
    <source>
        <dbReference type="Proteomes" id="UP000251889"/>
    </source>
</evidence>
<sequence length="90" mass="10517">MAATIITLEDLEQFKKDLLNEIRTLLTQSSKVQHQRWLKSQQVRKMLGISPGTLQHLRITGQIPFTKLGGVLFYDIEEIERILIRKKNEE</sequence>
<evidence type="ECO:0000313" key="2">
    <source>
        <dbReference type="EMBL" id="RAW01170.1"/>
    </source>
</evidence>
<dbReference type="Proteomes" id="UP000251889">
    <property type="component" value="Unassembled WGS sequence"/>
</dbReference>
<keyword evidence="2" id="KW-0238">DNA-binding</keyword>
<dbReference type="EMBL" id="QMFY01000004">
    <property type="protein sequence ID" value="RAW01170.1"/>
    <property type="molecule type" value="Genomic_DNA"/>
</dbReference>
<proteinExistence type="predicted"/>
<feature type="domain" description="Helix-turn-helix" evidence="1">
    <location>
        <begin position="37"/>
        <end position="83"/>
    </location>
</feature>
<protein>
    <submittedName>
        <fullName evidence="2">DNA-binding protein</fullName>
    </submittedName>
</protein>
<dbReference type="Pfam" id="PF12728">
    <property type="entry name" value="HTH_17"/>
    <property type="match status" value="1"/>
</dbReference>
<dbReference type="AlphaFoldDB" id="A0A364Y2Y7"/>
<accession>A0A364Y2Y7</accession>
<dbReference type="PANTHER" id="PTHR34585:SF22">
    <property type="entry name" value="HELIX-TURN-HELIX DOMAIN-CONTAINING PROTEIN"/>
    <property type="match status" value="1"/>
</dbReference>
<reference evidence="2 3" key="1">
    <citation type="submission" date="2018-06" db="EMBL/GenBank/DDBJ databases">
        <title>Chryseolinea flavus sp. nov., a member of the phylum Bacteroidetes isolated from soil.</title>
        <authorList>
            <person name="Li Y."/>
            <person name="Wang J."/>
        </authorList>
    </citation>
    <scope>NUCLEOTIDE SEQUENCE [LARGE SCALE GENOMIC DNA]</scope>
    <source>
        <strain evidence="2 3">SDU1-6</strain>
    </source>
</reference>
<name>A0A364Y2Y7_9BACT</name>
<gene>
    <name evidence="2" type="ORF">DQQ10_09645</name>
</gene>
<keyword evidence="3" id="KW-1185">Reference proteome</keyword>
<dbReference type="RefSeq" id="WP_112746656.1">
    <property type="nucleotide sequence ID" value="NZ_QMFY01000004.1"/>
</dbReference>
<dbReference type="InterPro" id="IPR041657">
    <property type="entry name" value="HTH_17"/>
</dbReference>
<dbReference type="OrthoDB" id="1524679at2"/>